<dbReference type="AlphaFoldDB" id="A0A225WCX3"/>
<keyword evidence="2" id="KW-1185">Reference proteome</keyword>
<proteinExistence type="predicted"/>
<dbReference type="Proteomes" id="UP000198211">
    <property type="component" value="Unassembled WGS sequence"/>
</dbReference>
<protein>
    <submittedName>
        <fullName evidence="1">Uncharacterized protein</fullName>
    </submittedName>
</protein>
<organism evidence="1 2">
    <name type="scientific">Phytophthora megakarya</name>
    <dbReference type="NCBI Taxonomy" id="4795"/>
    <lineage>
        <taxon>Eukaryota</taxon>
        <taxon>Sar</taxon>
        <taxon>Stramenopiles</taxon>
        <taxon>Oomycota</taxon>
        <taxon>Peronosporomycetes</taxon>
        <taxon>Peronosporales</taxon>
        <taxon>Peronosporaceae</taxon>
        <taxon>Phytophthora</taxon>
    </lineage>
</organism>
<name>A0A225WCX3_9STRA</name>
<dbReference type="EMBL" id="NBNE01001115">
    <property type="protein sequence ID" value="OWZ15475.1"/>
    <property type="molecule type" value="Genomic_DNA"/>
</dbReference>
<accession>A0A225WCX3</accession>
<dbReference type="OrthoDB" id="127272at2759"/>
<reference evidence="2" key="1">
    <citation type="submission" date="2017-03" db="EMBL/GenBank/DDBJ databases">
        <title>Phytopthora megakarya and P. palmivora, two closely related causual agents of cacao black pod achieved similar genome size and gene model numbers by different mechanisms.</title>
        <authorList>
            <person name="Ali S."/>
            <person name="Shao J."/>
            <person name="Larry D.J."/>
            <person name="Kronmiller B."/>
            <person name="Shen D."/>
            <person name="Strem M.D."/>
            <person name="Melnick R.L."/>
            <person name="Guiltinan M.J."/>
            <person name="Tyler B.M."/>
            <person name="Meinhardt L.W."/>
            <person name="Bailey B.A."/>
        </authorList>
    </citation>
    <scope>NUCLEOTIDE SEQUENCE [LARGE SCALE GENOMIC DNA]</scope>
    <source>
        <strain evidence="2">zdho120</strain>
    </source>
</reference>
<evidence type="ECO:0000313" key="1">
    <source>
        <dbReference type="EMBL" id="OWZ15475.1"/>
    </source>
</evidence>
<evidence type="ECO:0000313" key="2">
    <source>
        <dbReference type="Proteomes" id="UP000198211"/>
    </source>
</evidence>
<comment type="caution">
    <text evidence="1">The sequence shown here is derived from an EMBL/GenBank/DDBJ whole genome shotgun (WGS) entry which is preliminary data.</text>
</comment>
<gene>
    <name evidence="1" type="ORF">PHMEG_00010871</name>
</gene>
<sequence length="157" mass="18152">MGAGHYHMKGDQLHPMAKLLARRVISVEAFRHELYKLRNGYMCKDDLKRPNEQMVRIPIILWPGETMPQYTQKFEQWLASRDLSLVSLRDNPAKERSLWLSFAHTRAGTYTNSPWWNIAIATPCETAFTFTISFKISLKIIVAKHSSKLSERTICNG</sequence>